<organism evidence="1 2">
    <name type="scientific">Mongoliibacter ruber</name>
    <dbReference type="NCBI Taxonomy" id="1750599"/>
    <lineage>
        <taxon>Bacteria</taxon>
        <taxon>Pseudomonadati</taxon>
        <taxon>Bacteroidota</taxon>
        <taxon>Cytophagia</taxon>
        <taxon>Cytophagales</taxon>
        <taxon>Cyclobacteriaceae</taxon>
        <taxon>Mongoliibacter</taxon>
    </lineage>
</organism>
<proteinExistence type="predicted"/>
<dbReference type="Proteomes" id="UP000238157">
    <property type="component" value="Unassembled WGS sequence"/>
</dbReference>
<dbReference type="Gene3D" id="2.40.128.110">
    <property type="entry name" value="Lipid/polyisoprenoid-binding, YceI-like"/>
    <property type="match status" value="1"/>
</dbReference>
<evidence type="ECO:0008006" key="3">
    <source>
        <dbReference type="Google" id="ProtNLM"/>
    </source>
</evidence>
<evidence type="ECO:0000313" key="1">
    <source>
        <dbReference type="EMBL" id="PRY84847.1"/>
    </source>
</evidence>
<protein>
    <recommendedName>
        <fullName evidence="3">YceI-like domain-containing protein</fullName>
    </recommendedName>
</protein>
<sequence length="173" mass="19698">MRVLLVLILLMLNPLFEEREVVITKKMITVTGQTSLGGFSCDYSRNGLRDTLFFDYNTKVKELVFTVPVNDFSCGNFLLNKDFKKTIKSEEFPTALVKVKNLKSKHGYYTCDMNVEIVGKKLHYKDLKLQSIPNGLSADMVLSFEELNLSAPKKFGGLISVNEELHLEFQLGY</sequence>
<reference evidence="1 2" key="1">
    <citation type="submission" date="2018-03" db="EMBL/GenBank/DDBJ databases">
        <title>Genomic Encyclopedia of Archaeal and Bacterial Type Strains, Phase II (KMG-II): from individual species to whole genera.</title>
        <authorList>
            <person name="Goeker M."/>
        </authorList>
    </citation>
    <scope>NUCLEOTIDE SEQUENCE [LARGE SCALE GENOMIC DNA]</scope>
    <source>
        <strain evidence="1 2">DSM 27929</strain>
    </source>
</reference>
<evidence type="ECO:0000313" key="2">
    <source>
        <dbReference type="Proteomes" id="UP000238157"/>
    </source>
</evidence>
<keyword evidence="2" id="KW-1185">Reference proteome</keyword>
<dbReference type="EMBL" id="PVTR01000016">
    <property type="protein sequence ID" value="PRY84847.1"/>
    <property type="molecule type" value="Genomic_DNA"/>
</dbReference>
<dbReference type="AlphaFoldDB" id="A0A2T0WDR7"/>
<accession>A0A2T0WDR7</accession>
<comment type="caution">
    <text evidence="1">The sequence shown here is derived from an EMBL/GenBank/DDBJ whole genome shotgun (WGS) entry which is preliminary data.</text>
</comment>
<dbReference type="OrthoDB" id="9794147at2"/>
<dbReference type="RefSeq" id="WP_106135322.1">
    <property type="nucleotide sequence ID" value="NZ_PVTR01000016.1"/>
</dbReference>
<name>A0A2T0WDR7_9BACT</name>
<gene>
    <name evidence="1" type="ORF">CLW00_1166</name>
</gene>
<dbReference type="InterPro" id="IPR036761">
    <property type="entry name" value="TTHA0802/YceI-like_sf"/>
</dbReference>
<dbReference type="SUPFAM" id="SSF101874">
    <property type="entry name" value="YceI-like"/>
    <property type="match status" value="1"/>
</dbReference>